<keyword evidence="2" id="KW-1185">Reference proteome</keyword>
<protein>
    <submittedName>
        <fullName evidence="1">Uncharacterized protein</fullName>
    </submittedName>
</protein>
<reference evidence="1" key="1">
    <citation type="submission" date="2023-04" db="EMBL/GenBank/DDBJ databases">
        <authorList>
            <person name="Vijverberg K."/>
            <person name="Xiong W."/>
            <person name="Schranz E."/>
        </authorList>
    </citation>
    <scope>NUCLEOTIDE SEQUENCE</scope>
</reference>
<name>A0AA35YRC4_LACSI</name>
<dbReference type="AlphaFoldDB" id="A0AA35YRC4"/>
<proteinExistence type="predicted"/>
<dbReference type="Proteomes" id="UP001177003">
    <property type="component" value="Chromosome 4"/>
</dbReference>
<gene>
    <name evidence="1" type="ORF">LSALG_LOCUS18400</name>
</gene>
<organism evidence="1 2">
    <name type="scientific">Lactuca saligna</name>
    <name type="common">Willowleaf lettuce</name>
    <dbReference type="NCBI Taxonomy" id="75948"/>
    <lineage>
        <taxon>Eukaryota</taxon>
        <taxon>Viridiplantae</taxon>
        <taxon>Streptophyta</taxon>
        <taxon>Embryophyta</taxon>
        <taxon>Tracheophyta</taxon>
        <taxon>Spermatophyta</taxon>
        <taxon>Magnoliopsida</taxon>
        <taxon>eudicotyledons</taxon>
        <taxon>Gunneridae</taxon>
        <taxon>Pentapetalae</taxon>
        <taxon>asterids</taxon>
        <taxon>campanulids</taxon>
        <taxon>Asterales</taxon>
        <taxon>Asteraceae</taxon>
        <taxon>Cichorioideae</taxon>
        <taxon>Cichorieae</taxon>
        <taxon>Lactucinae</taxon>
        <taxon>Lactuca</taxon>
    </lineage>
</organism>
<sequence>MSNRISDGIYTKLTDNLNTTISNISHHLAPSGHISRTIHARNKCTEQQWQEEHTSNLTPVSQTLPSFTTVTTTTPVANLWCLATEPIPQVVIVTTTSQIVARQPIGILIPQQQSFPHTSDTRTWILYTIQPPA</sequence>
<evidence type="ECO:0000313" key="2">
    <source>
        <dbReference type="Proteomes" id="UP001177003"/>
    </source>
</evidence>
<accession>A0AA35YRC4</accession>
<dbReference type="EMBL" id="OX465080">
    <property type="protein sequence ID" value="CAI9278542.1"/>
    <property type="molecule type" value="Genomic_DNA"/>
</dbReference>
<evidence type="ECO:0000313" key="1">
    <source>
        <dbReference type="EMBL" id="CAI9278542.1"/>
    </source>
</evidence>